<sequence length="306" mass="33058">MAFYSPDPAMGEALRQLIGRLEAEGRPGLGEQLSVTWLRYGDSLVGAAEGLGQEEFWGRTVAGASWAGPTPRYPASVVKLVYLVAAEAWLQRQLIEDGPELRRALADMVRDSGNDATSLVVDLLSGTTSGPSLPPDRHAAWCRQRQLVNGWLARLGWSEVAGVNACQKTWAEGPYGRERDFYGAQLENRNRLSTDVTARLLHAVMAGAAVSPPACRRMTALLRRSLDPLARAADPENQVDGFLGAGLPEGARLWSKAGWMSQARHDAAYVEVDGRAPMLLVVFSEGRVRATDETLLPAIAAALLDA</sequence>
<keyword evidence="2" id="KW-0378">Hydrolase</keyword>
<dbReference type="Pfam" id="PF13354">
    <property type="entry name" value="Beta-lactamase2"/>
    <property type="match status" value="1"/>
</dbReference>
<dbReference type="InterPro" id="IPR000871">
    <property type="entry name" value="Beta-lactam_class-A"/>
</dbReference>
<dbReference type="PANTHER" id="PTHR35333:SF3">
    <property type="entry name" value="BETA-LACTAMASE-TYPE TRANSPEPTIDASE FOLD CONTAINING PROTEIN"/>
    <property type="match status" value="1"/>
</dbReference>
<feature type="domain" description="Beta-lactamase class A catalytic" evidence="1">
    <location>
        <begin position="148"/>
        <end position="283"/>
    </location>
</feature>
<dbReference type="InterPro" id="IPR012338">
    <property type="entry name" value="Beta-lactam/transpept-like"/>
</dbReference>
<protein>
    <submittedName>
        <fullName evidence="2">Serine hydrolase</fullName>
    </submittedName>
</protein>
<gene>
    <name evidence="2" type="ORF">VB738_10685</name>
</gene>
<evidence type="ECO:0000313" key="3">
    <source>
        <dbReference type="Proteomes" id="UP001304461"/>
    </source>
</evidence>
<accession>A0ABU5RVE4</accession>
<dbReference type="SUPFAM" id="SSF56601">
    <property type="entry name" value="beta-lactamase/transpeptidase-like"/>
    <property type="match status" value="1"/>
</dbReference>
<reference evidence="2 3" key="1">
    <citation type="submission" date="2023-12" db="EMBL/GenBank/DDBJ databases">
        <title>Baltic Sea Cyanobacteria.</title>
        <authorList>
            <person name="Delbaje E."/>
            <person name="Fewer D.P."/>
            <person name="Shishido T.K."/>
        </authorList>
    </citation>
    <scope>NUCLEOTIDE SEQUENCE [LARGE SCALE GENOMIC DNA]</scope>
    <source>
        <strain evidence="2 3">UHCC 0139</strain>
    </source>
</reference>
<evidence type="ECO:0000313" key="2">
    <source>
        <dbReference type="EMBL" id="MEA5391722.1"/>
    </source>
</evidence>
<dbReference type="EMBL" id="JAYGHX010000006">
    <property type="protein sequence ID" value="MEA5391722.1"/>
    <property type="molecule type" value="Genomic_DNA"/>
</dbReference>
<dbReference type="GO" id="GO:0016787">
    <property type="term" value="F:hydrolase activity"/>
    <property type="evidence" value="ECO:0007669"/>
    <property type="project" value="UniProtKB-KW"/>
</dbReference>
<keyword evidence="3" id="KW-1185">Reference proteome</keyword>
<organism evidence="2 3">
    <name type="scientific">Cyanobium gracile UHCC 0139</name>
    <dbReference type="NCBI Taxonomy" id="3110308"/>
    <lineage>
        <taxon>Bacteria</taxon>
        <taxon>Bacillati</taxon>
        <taxon>Cyanobacteriota</taxon>
        <taxon>Cyanophyceae</taxon>
        <taxon>Synechococcales</taxon>
        <taxon>Prochlorococcaceae</taxon>
        <taxon>Cyanobium</taxon>
    </lineage>
</organism>
<proteinExistence type="predicted"/>
<evidence type="ECO:0000259" key="1">
    <source>
        <dbReference type="Pfam" id="PF13354"/>
    </source>
</evidence>
<dbReference type="Proteomes" id="UP001304461">
    <property type="component" value="Unassembled WGS sequence"/>
</dbReference>
<dbReference type="Gene3D" id="3.40.710.10">
    <property type="entry name" value="DD-peptidase/beta-lactamase superfamily"/>
    <property type="match status" value="1"/>
</dbReference>
<dbReference type="PANTHER" id="PTHR35333">
    <property type="entry name" value="BETA-LACTAMASE"/>
    <property type="match status" value="1"/>
</dbReference>
<name>A0ABU5RVE4_9CYAN</name>
<dbReference type="RefSeq" id="WP_323305735.1">
    <property type="nucleotide sequence ID" value="NZ_JAYGHX010000006.1"/>
</dbReference>
<comment type="caution">
    <text evidence="2">The sequence shown here is derived from an EMBL/GenBank/DDBJ whole genome shotgun (WGS) entry which is preliminary data.</text>
</comment>
<dbReference type="InterPro" id="IPR045155">
    <property type="entry name" value="Beta-lactam_cat"/>
</dbReference>